<feature type="transmembrane region" description="Helical" evidence="6">
    <location>
        <begin position="148"/>
        <end position="168"/>
    </location>
</feature>
<evidence type="ECO:0000313" key="9">
    <source>
        <dbReference type="Proteomes" id="UP000074072"/>
    </source>
</evidence>
<sequence>MNDIIHSQIEAEHKPPKSPPVPASVYLLALSLFAMGSAEFLMGGVLPQIADDLRISLPTAGTLISAFAIGALIGAPPLALMTLHWSRRRTLFTSQVIFVIATISGMMIDGYWPLLVTRVVMGLAYACFWAVAAATAVQLVSPDQRAKALSIVVSGLTIAMILGGPSGTFISELAGWRTSFWAVAIATMAAAIAVFATVPEAKTEGQSAPDAKSELQAMRRPALWAAYATTALTTAAYMGTFGYLGALLLDISRLPVEWLPPVLALFGIGAFIGLTIGGRTADHHPFATLSAGIFGLVAVSIAIVFLASKLSAVIVLVFLLGVVGFLLNPAVWARVYMIAPDAPTLVGATNSSAFQLGLTLAPLLAGLAISGGYGLPSIGWVGAAIAAAALATALLDRRLSRS</sequence>
<keyword evidence="4 6" id="KW-1133">Transmembrane helix</keyword>
<dbReference type="PROSITE" id="PS50850">
    <property type="entry name" value="MFS"/>
    <property type="match status" value="1"/>
</dbReference>
<accession>A0A147IMV3</accession>
<evidence type="ECO:0000256" key="1">
    <source>
        <dbReference type="ARBA" id="ARBA00004651"/>
    </source>
</evidence>
<feature type="transmembrane region" description="Helical" evidence="6">
    <location>
        <begin position="313"/>
        <end position="332"/>
    </location>
</feature>
<feature type="domain" description="Major facilitator superfamily (MFS) profile" evidence="7">
    <location>
        <begin position="24"/>
        <end position="401"/>
    </location>
</feature>
<dbReference type="SUPFAM" id="SSF103473">
    <property type="entry name" value="MFS general substrate transporter"/>
    <property type="match status" value="1"/>
</dbReference>
<feature type="transmembrane region" description="Helical" evidence="6">
    <location>
        <begin position="120"/>
        <end position="141"/>
    </location>
</feature>
<evidence type="ECO:0000256" key="5">
    <source>
        <dbReference type="ARBA" id="ARBA00023136"/>
    </source>
</evidence>
<name>A0A147IMV3_9SPHN</name>
<dbReference type="GO" id="GO:0005886">
    <property type="term" value="C:plasma membrane"/>
    <property type="evidence" value="ECO:0007669"/>
    <property type="project" value="UniProtKB-SubCell"/>
</dbReference>
<evidence type="ECO:0000256" key="4">
    <source>
        <dbReference type="ARBA" id="ARBA00022989"/>
    </source>
</evidence>
<feature type="transmembrane region" description="Helical" evidence="6">
    <location>
        <begin position="289"/>
        <end position="307"/>
    </location>
</feature>
<gene>
    <name evidence="8" type="ORF">SB4_15015</name>
</gene>
<feature type="transmembrane region" description="Helical" evidence="6">
    <location>
        <begin position="258"/>
        <end position="277"/>
    </location>
</feature>
<dbReference type="EMBL" id="LDTE01000104">
    <property type="protein sequence ID" value="KTT96625.1"/>
    <property type="molecule type" value="Genomic_DNA"/>
</dbReference>
<evidence type="ECO:0000313" key="8">
    <source>
        <dbReference type="EMBL" id="KTT96625.1"/>
    </source>
</evidence>
<keyword evidence="2" id="KW-1003">Cell membrane</keyword>
<dbReference type="CDD" id="cd17324">
    <property type="entry name" value="MFS_NepI_like"/>
    <property type="match status" value="1"/>
</dbReference>
<comment type="subcellular location">
    <subcellularLocation>
        <location evidence="1">Cell membrane</location>
        <topology evidence="1">Multi-pass membrane protein</topology>
    </subcellularLocation>
</comment>
<dbReference type="InterPro" id="IPR011701">
    <property type="entry name" value="MFS"/>
</dbReference>
<evidence type="ECO:0000256" key="2">
    <source>
        <dbReference type="ARBA" id="ARBA00022475"/>
    </source>
</evidence>
<comment type="caution">
    <text evidence="8">The sequence shown here is derived from an EMBL/GenBank/DDBJ whole genome shotgun (WGS) entry which is preliminary data.</text>
</comment>
<dbReference type="PANTHER" id="PTHR43124">
    <property type="entry name" value="PURINE EFFLUX PUMP PBUE"/>
    <property type="match status" value="1"/>
</dbReference>
<reference evidence="8 9" key="1">
    <citation type="journal article" date="2016" name="Front. Microbiol.">
        <title>Genomic Resource of Rice Seed Associated Bacteria.</title>
        <authorList>
            <person name="Midha S."/>
            <person name="Bansal K."/>
            <person name="Sharma S."/>
            <person name="Kumar N."/>
            <person name="Patil P.P."/>
            <person name="Chaudhry V."/>
            <person name="Patil P.B."/>
        </authorList>
    </citation>
    <scope>NUCLEOTIDE SEQUENCE [LARGE SCALE GENOMIC DNA]</scope>
    <source>
        <strain evidence="8 9">SB4</strain>
    </source>
</reference>
<dbReference type="Gene3D" id="1.20.1250.20">
    <property type="entry name" value="MFS general substrate transporter like domains"/>
    <property type="match status" value="1"/>
</dbReference>
<feature type="transmembrane region" description="Helical" evidence="6">
    <location>
        <begin position="62"/>
        <end position="83"/>
    </location>
</feature>
<dbReference type="InterPro" id="IPR050189">
    <property type="entry name" value="MFS_Efflux_Transporters"/>
</dbReference>
<dbReference type="NCBIfam" id="NF033135">
    <property type="entry name" value="cmx_cmrA"/>
    <property type="match status" value="1"/>
</dbReference>
<dbReference type="PANTHER" id="PTHR43124:SF3">
    <property type="entry name" value="CHLORAMPHENICOL EFFLUX PUMP RV0191"/>
    <property type="match status" value="1"/>
</dbReference>
<dbReference type="Pfam" id="PF07690">
    <property type="entry name" value="MFS_1"/>
    <property type="match status" value="1"/>
</dbReference>
<dbReference type="Proteomes" id="UP000074072">
    <property type="component" value="Unassembled WGS sequence"/>
</dbReference>
<dbReference type="GO" id="GO:0022857">
    <property type="term" value="F:transmembrane transporter activity"/>
    <property type="evidence" value="ECO:0007669"/>
    <property type="project" value="InterPro"/>
</dbReference>
<organism evidence="8 9">
    <name type="scientific">Sphingomonas sanguinis</name>
    <dbReference type="NCBI Taxonomy" id="33051"/>
    <lineage>
        <taxon>Bacteria</taxon>
        <taxon>Pseudomonadati</taxon>
        <taxon>Pseudomonadota</taxon>
        <taxon>Alphaproteobacteria</taxon>
        <taxon>Sphingomonadales</taxon>
        <taxon>Sphingomonadaceae</taxon>
        <taxon>Sphingomonas</taxon>
    </lineage>
</organism>
<feature type="transmembrane region" description="Helical" evidence="6">
    <location>
        <begin position="21"/>
        <end position="42"/>
    </location>
</feature>
<dbReference type="InterPro" id="IPR036259">
    <property type="entry name" value="MFS_trans_sf"/>
</dbReference>
<dbReference type="InterPro" id="IPR020846">
    <property type="entry name" value="MFS_dom"/>
</dbReference>
<feature type="transmembrane region" description="Helical" evidence="6">
    <location>
        <begin position="90"/>
        <end position="108"/>
    </location>
</feature>
<keyword evidence="3 6" id="KW-0812">Transmembrane</keyword>
<dbReference type="AlphaFoldDB" id="A0A147IMV3"/>
<keyword evidence="5 6" id="KW-0472">Membrane</keyword>
<feature type="transmembrane region" description="Helical" evidence="6">
    <location>
        <begin position="222"/>
        <end position="246"/>
    </location>
</feature>
<evidence type="ECO:0000256" key="3">
    <source>
        <dbReference type="ARBA" id="ARBA00022692"/>
    </source>
</evidence>
<dbReference type="PATRIC" id="fig|33051.4.peg.402"/>
<dbReference type="RefSeq" id="WP_058753202.1">
    <property type="nucleotide sequence ID" value="NZ_LDTE01000104.1"/>
</dbReference>
<dbReference type="OrthoDB" id="9788453at2"/>
<evidence type="ECO:0000259" key="7">
    <source>
        <dbReference type="PROSITE" id="PS50850"/>
    </source>
</evidence>
<proteinExistence type="predicted"/>
<evidence type="ECO:0000256" key="6">
    <source>
        <dbReference type="SAM" id="Phobius"/>
    </source>
</evidence>
<feature type="transmembrane region" description="Helical" evidence="6">
    <location>
        <begin position="353"/>
        <end position="371"/>
    </location>
</feature>
<protein>
    <submittedName>
        <fullName evidence="8">Chemotaxis protein</fullName>
    </submittedName>
</protein>
<feature type="transmembrane region" description="Helical" evidence="6">
    <location>
        <begin position="180"/>
        <end position="201"/>
    </location>
</feature>
<feature type="transmembrane region" description="Helical" evidence="6">
    <location>
        <begin position="377"/>
        <end position="395"/>
    </location>
</feature>